<feature type="binding site" evidence="5">
    <location>
        <begin position="110"/>
        <end position="113"/>
    </location>
    <ligand>
        <name>(6S)-5,6,7,8-tetrahydrofolate</name>
        <dbReference type="ChEBI" id="CHEBI:57453"/>
    </ligand>
</feature>
<dbReference type="PANTHER" id="PTHR11138">
    <property type="entry name" value="METHIONYL-TRNA FORMYLTRANSFERASE"/>
    <property type="match status" value="1"/>
</dbReference>
<feature type="domain" description="Formyl transferase C-terminal" evidence="7">
    <location>
        <begin position="202"/>
        <end position="296"/>
    </location>
</feature>
<dbReference type="FunFam" id="3.40.50.12230:FF:000001">
    <property type="entry name" value="Methionyl-tRNA formyltransferase"/>
    <property type="match status" value="1"/>
</dbReference>
<evidence type="ECO:0000313" key="9">
    <source>
        <dbReference type="Proteomes" id="UP000280935"/>
    </source>
</evidence>
<keyword evidence="3 5" id="KW-0808">Transferase</keyword>
<dbReference type="EC" id="2.1.2.9" evidence="2 5"/>
<dbReference type="PANTHER" id="PTHR11138:SF5">
    <property type="entry name" value="METHIONYL-TRNA FORMYLTRANSFERASE, MITOCHONDRIAL"/>
    <property type="match status" value="1"/>
</dbReference>
<dbReference type="CDD" id="cd08646">
    <property type="entry name" value="FMT_core_Met-tRNA-FMT_N"/>
    <property type="match status" value="1"/>
</dbReference>
<dbReference type="InterPro" id="IPR005794">
    <property type="entry name" value="Fmt"/>
</dbReference>
<name>A0A3P1WZR4_9ACTN</name>
<dbReference type="CDD" id="cd08704">
    <property type="entry name" value="Met_tRNA_FMT_C"/>
    <property type="match status" value="1"/>
</dbReference>
<evidence type="ECO:0000256" key="5">
    <source>
        <dbReference type="HAMAP-Rule" id="MF_00182"/>
    </source>
</evidence>
<dbReference type="InterPro" id="IPR036477">
    <property type="entry name" value="Formyl_transf_N_sf"/>
</dbReference>
<comment type="function">
    <text evidence="5">Attaches a formyl group to the free amino group of methionyl-tRNA(fMet). The formyl group appears to play a dual role in the initiator identity of N-formylmethionyl-tRNA by promoting its recognition by IF2 and preventing the misappropriation of this tRNA by the elongation apparatus.</text>
</comment>
<dbReference type="Pfam" id="PF00551">
    <property type="entry name" value="Formyl_trans_N"/>
    <property type="match status" value="1"/>
</dbReference>
<evidence type="ECO:0000259" key="6">
    <source>
        <dbReference type="Pfam" id="PF00551"/>
    </source>
</evidence>
<comment type="catalytic activity">
    <reaction evidence="5">
        <text>L-methionyl-tRNA(fMet) + (6R)-10-formyltetrahydrofolate = N-formyl-L-methionyl-tRNA(fMet) + (6S)-5,6,7,8-tetrahydrofolate + H(+)</text>
        <dbReference type="Rhea" id="RHEA:24380"/>
        <dbReference type="Rhea" id="RHEA-COMP:9952"/>
        <dbReference type="Rhea" id="RHEA-COMP:9953"/>
        <dbReference type="ChEBI" id="CHEBI:15378"/>
        <dbReference type="ChEBI" id="CHEBI:57453"/>
        <dbReference type="ChEBI" id="CHEBI:78530"/>
        <dbReference type="ChEBI" id="CHEBI:78844"/>
        <dbReference type="ChEBI" id="CHEBI:195366"/>
        <dbReference type="EC" id="2.1.2.9"/>
    </reaction>
</comment>
<dbReference type="SUPFAM" id="SSF50486">
    <property type="entry name" value="FMT C-terminal domain-like"/>
    <property type="match status" value="1"/>
</dbReference>
<accession>A0A3P1WZR4</accession>
<dbReference type="GO" id="GO:0005829">
    <property type="term" value="C:cytosol"/>
    <property type="evidence" value="ECO:0007669"/>
    <property type="project" value="TreeGrafter"/>
</dbReference>
<dbReference type="Gene3D" id="3.40.50.12230">
    <property type="match status" value="1"/>
</dbReference>
<dbReference type="InterPro" id="IPR044135">
    <property type="entry name" value="Met-tRNA-FMT_C"/>
</dbReference>
<reference evidence="8 9" key="1">
    <citation type="submission" date="2018-11" db="EMBL/GenBank/DDBJ databases">
        <title>Genomes From Bacteria Associated with the Canine Oral Cavity: a Test Case for Automated Genome-Based Taxonomic Assignment.</title>
        <authorList>
            <person name="Coil D.A."/>
            <person name="Jospin G."/>
            <person name="Darling A.E."/>
            <person name="Wallis C."/>
            <person name="Davis I.J."/>
            <person name="Harris S."/>
            <person name="Eisen J.A."/>
            <person name="Holcombe L.J."/>
            <person name="O'Flynn C."/>
        </authorList>
    </citation>
    <scope>NUCLEOTIDE SEQUENCE [LARGE SCALE GENOMIC DNA]</scope>
    <source>
        <strain evidence="8 9">OH2822_COT-296</strain>
    </source>
</reference>
<dbReference type="AlphaFoldDB" id="A0A3P1WZR4"/>
<gene>
    <name evidence="5" type="primary">fmt</name>
    <name evidence="8" type="ORF">EII35_02020</name>
</gene>
<evidence type="ECO:0000256" key="1">
    <source>
        <dbReference type="ARBA" id="ARBA00010699"/>
    </source>
</evidence>
<evidence type="ECO:0000256" key="3">
    <source>
        <dbReference type="ARBA" id="ARBA00022679"/>
    </source>
</evidence>
<dbReference type="InterPro" id="IPR002376">
    <property type="entry name" value="Formyl_transf_N"/>
</dbReference>
<dbReference type="GO" id="GO:0004479">
    <property type="term" value="F:methionyl-tRNA formyltransferase activity"/>
    <property type="evidence" value="ECO:0007669"/>
    <property type="project" value="UniProtKB-UniRule"/>
</dbReference>
<proteinExistence type="inferred from homology"/>
<evidence type="ECO:0000256" key="4">
    <source>
        <dbReference type="ARBA" id="ARBA00022917"/>
    </source>
</evidence>
<dbReference type="InterPro" id="IPR005793">
    <property type="entry name" value="Formyl_trans_C"/>
</dbReference>
<dbReference type="EMBL" id="RQYT01000002">
    <property type="protein sequence ID" value="RRD51197.1"/>
    <property type="molecule type" value="Genomic_DNA"/>
</dbReference>
<feature type="domain" description="Formyl transferase N-terminal" evidence="6">
    <location>
        <begin position="1"/>
        <end position="174"/>
    </location>
</feature>
<dbReference type="RefSeq" id="WP_125226789.1">
    <property type="nucleotide sequence ID" value="NZ_RQYT01000002.1"/>
</dbReference>
<comment type="caution">
    <text evidence="8">The sequence shown here is derived from an EMBL/GenBank/DDBJ whole genome shotgun (WGS) entry which is preliminary data.</text>
</comment>
<organism evidence="8 9">
    <name type="scientific">Arachnia propionica</name>
    <dbReference type="NCBI Taxonomy" id="1750"/>
    <lineage>
        <taxon>Bacteria</taxon>
        <taxon>Bacillati</taxon>
        <taxon>Actinomycetota</taxon>
        <taxon>Actinomycetes</taxon>
        <taxon>Propionibacteriales</taxon>
        <taxon>Propionibacteriaceae</taxon>
        <taxon>Arachnia</taxon>
    </lineage>
</organism>
<comment type="similarity">
    <text evidence="1 5">Belongs to the Fmt family.</text>
</comment>
<dbReference type="HAMAP" id="MF_00182">
    <property type="entry name" value="Formyl_trans"/>
    <property type="match status" value="1"/>
</dbReference>
<sequence>MRLVFAGTPQVAVPSLEAVAASSRHELVAVITRPDAPAGRGRRLTPSPVAVRAAELGVEVLKPERPAEETMLERLRTLAPDACPVVAYGALLPQAALDIPPHGWINLHFSLLPRWRGAAPVQRAIMAGDEFIGTSCFRIVKALDAGPVFETEQRPLPERTAGELLDELAVSGAAQLLRTLDAIEAGVTPRAQAEEGVTLAPKLTPAEARIDFARTATEVRNHVLGCSPEPGAWAEHEGQRIKILRATVAAEGMTLAPGELHPLKRRVLVGCGEGILELLEVQPAGKRRMSAVDWARQGISGVLS</sequence>
<dbReference type="InterPro" id="IPR011034">
    <property type="entry name" value="Formyl_transferase-like_C_sf"/>
</dbReference>
<dbReference type="Pfam" id="PF02911">
    <property type="entry name" value="Formyl_trans_C"/>
    <property type="match status" value="1"/>
</dbReference>
<dbReference type="InterPro" id="IPR041711">
    <property type="entry name" value="Met-tRNA-FMT_N"/>
</dbReference>
<dbReference type="SUPFAM" id="SSF53328">
    <property type="entry name" value="Formyltransferase"/>
    <property type="match status" value="1"/>
</dbReference>
<evidence type="ECO:0000259" key="7">
    <source>
        <dbReference type="Pfam" id="PF02911"/>
    </source>
</evidence>
<keyword evidence="4 5" id="KW-0648">Protein biosynthesis</keyword>
<dbReference type="Proteomes" id="UP000280935">
    <property type="component" value="Unassembled WGS sequence"/>
</dbReference>
<dbReference type="NCBIfam" id="TIGR00460">
    <property type="entry name" value="fmt"/>
    <property type="match status" value="1"/>
</dbReference>
<evidence type="ECO:0000256" key="2">
    <source>
        <dbReference type="ARBA" id="ARBA00012261"/>
    </source>
</evidence>
<evidence type="ECO:0000313" key="8">
    <source>
        <dbReference type="EMBL" id="RRD51197.1"/>
    </source>
</evidence>
<protein>
    <recommendedName>
        <fullName evidence="2 5">Methionyl-tRNA formyltransferase</fullName>
        <ecNumber evidence="2 5">2.1.2.9</ecNumber>
    </recommendedName>
</protein>
<dbReference type="OrthoDB" id="9802815at2"/>